<proteinExistence type="predicted"/>
<sequence>FLEMIDRGFDVVVGSRYIKGGGTVNWPMTRRIISYGANMIANILLGLHMKDVTSGYRCYRKWVIEKINISSITSEGYAFQEEMLYRAKKVN</sequence>
<dbReference type="PANTHER" id="PTHR43398:SF1">
    <property type="entry name" value="DOLICHOL-PHOSPHATE MANNOSYLTRANSFERASE SUBUNIT 1"/>
    <property type="match status" value="1"/>
</dbReference>
<organism evidence="3">
    <name type="scientific">marine sediment metagenome</name>
    <dbReference type="NCBI Taxonomy" id="412755"/>
    <lineage>
        <taxon>unclassified sequences</taxon>
        <taxon>metagenomes</taxon>
        <taxon>ecological metagenomes</taxon>
    </lineage>
</organism>
<evidence type="ECO:0000256" key="2">
    <source>
        <dbReference type="ARBA" id="ARBA00022679"/>
    </source>
</evidence>
<dbReference type="GO" id="GO:0009247">
    <property type="term" value="P:glycolipid biosynthetic process"/>
    <property type="evidence" value="ECO:0007669"/>
    <property type="project" value="TreeGrafter"/>
</dbReference>
<dbReference type="InterPro" id="IPR029044">
    <property type="entry name" value="Nucleotide-diphossugar_trans"/>
</dbReference>
<dbReference type="EMBL" id="BART01014858">
    <property type="protein sequence ID" value="GAG77865.1"/>
    <property type="molecule type" value="Genomic_DNA"/>
</dbReference>
<dbReference type="PANTHER" id="PTHR43398">
    <property type="entry name" value="DOLICHOL-PHOSPHATE MANNOSYLTRANSFERASE SUBUNIT 1"/>
    <property type="match status" value="1"/>
</dbReference>
<keyword evidence="1" id="KW-0328">Glycosyltransferase</keyword>
<dbReference type="Gene3D" id="3.90.550.10">
    <property type="entry name" value="Spore Coat Polysaccharide Biosynthesis Protein SpsA, Chain A"/>
    <property type="match status" value="1"/>
</dbReference>
<reference evidence="3" key="1">
    <citation type="journal article" date="2014" name="Front. Microbiol.">
        <title>High frequency of phylogenetically diverse reductive dehalogenase-homologous genes in deep subseafloor sedimentary metagenomes.</title>
        <authorList>
            <person name="Kawai M."/>
            <person name="Futagami T."/>
            <person name="Toyoda A."/>
            <person name="Takaki Y."/>
            <person name="Nishi S."/>
            <person name="Hori S."/>
            <person name="Arai W."/>
            <person name="Tsubouchi T."/>
            <person name="Morono Y."/>
            <person name="Uchiyama I."/>
            <person name="Ito T."/>
            <person name="Fujiyama A."/>
            <person name="Inagaki F."/>
            <person name="Takami H."/>
        </authorList>
    </citation>
    <scope>NUCLEOTIDE SEQUENCE</scope>
    <source>
        <strain evidence="3">Expedition CK06-06</strain>
    </source>
</reference>
<dbReference type="InterPro" id="IPR039528">
    <property type="entry name" value="DPM1-like"/>
</dbReference>
<gene>
    <name evidence="3" type="ORF">S01H4_29260</name>
</gene>
<comment type="caution">
    <text evidence="3">The sequence shown here is derived from an EMBL/GenBank/DDBJ whole genome shotgun (WGS) entry which is preliminary data.</text>
</comment>
<keyword evidence="2" id="KW-0808">Transferase</keyword>
<feature type="non-terminal residue" evidence="3">
    <location>
        <position position="91"/>
    </location>
</feature>
<evidence type="ECO:0000256" key="1">
    <source>
        <dbReference type="ARBA" id="ARBA00022676"/>
    </source>
</evidence>
<dbReference type="AlphaFoldDB" id="X1A6S5"/>
<accession>X1A6S5</accession>
<feature type="non-terminal residue" evidence="3">
    <location>
        <position position="1"/>
    </location>
</feature>
<protein>
    <submittedName>
        <fullName evidence="3">Uncharacterized protein</fullName>
    </submittedName>
</protein>
<dbReference type="GO" id="GO:0004582">
    <property type="term" value="F:dolichyl-phosphate beta-D-mannosyltransferase activity"/>
    <property type="evidence" value="ECO:0007669"/>
    <property type="project" value="InterPro"/>
</dbReference>
<dbReference type="GO" id="GO:0016020">
    <property type="term" value="C:membrane"/>
    <property type="evidence" value="ECO:0007669"/>
    <property type="project" value="GOC"/>
</dbReference>
<evidence type="ECO:0000313" key="3">
    <source>
        <dbReference type="EMBL" id="GAG77865.1"/>
    </source>
</evidence>
<dbReference type="SUPFAM" id="SSF53448">
    <property type="entry name" value="Nucleotide-diphospho-sugar transferases"/>
    <property type="match status" value="1"/>
</dbReference>
<name>X1A6S5_9ZZZZ</name>